<dbReference type="AlphaFoldDB" id="A0A2V2YQM2"/>
<gene>
    <name evidence="3" type="ORF">DFQ01_11788</name>
</gene>
<feature type="transmembrane region" description="Helical" evidence="1">
    <location>
        <begin position="148"/>
        <end position="166"/>
    </location>
</feature>
<evidence type="ECO:0000256" key="1">
    <source>
        <dbReference type="SAM" id="Phobius"/>
    </source>
</evidence>
<feature type="transmembrane region" description="Helical" evidence="1">
    <location>
        <begin position="112"/>
        <end position="136"/>
    </location>
</feature>
<dbReference type="PANTHER" id="PTHR40448">
    <property type="entry name" value="TWO-COMPONENT SENSOR HISTIDINE KINASE"/>
    <property type="match status" value="1"/>
</dbReference>
<sequence length="441" mass="50244">MTLFFIILLQMATVCLSVYILLQYRLSWRALLSMLLGAQTVGFVLYKDIGPIGMLIVLLVLIAIVTIYLRKVVIGIIAPTTALIISVIGDHIANTVYILYFHIDHPTEQSALIAFSYLALSLIVTTLLSFSFAYLFRIFSAHELFIKRYGVMFAVLSGVTVIIFYVNILIGKQQGFTDENIRANSILFLFYFVLLVVVCIVLIRIMMKETDIQNKQVQYDRLTEYTENLEQLYMDMQKFRHDYINILLTMSEYIRLGDAKQLERYFHERIMPISQGMQSNNYKLGALHNVKLQELKGILSSKLIKAQELKIDAVIEVVEPIEQVSMDSVQLCRCLGIVLDNAIEEAVQCEIPSIRVALIKREQSVLIAVTNSCRNNTPELYKIYERGFSTKGTNRGLGLSNLKEMMAQLENVTLDTEMMNGGFIQLIEVFNIPIPKSRKIG</sequence>
<dbReference type="GO" id="GO:0016301">
    <property type="term" value="F:kinase activity"/>
    <property type="evidence" value="ECO:0007669"/>
    <property type="project" value="UniProtKB-KW"/>
</dbReference>
<evidence type="ECO:0000313" key="3">
    <source>
        <dbReference type="EMBL" id="PWV98578.1"/>
    </source>
</evidence>
<proteinExistence type="predicted"/>
<feature type="transmembrane region" description="Helical" evidence="1">
    <location>
        <begin position="52"/>
        <end position="69"/>
    </location>
</feature>
<keyword evidence="3" id="KW-0808">Transferase</keyword>
<dbReference type="PANTHER" id="PTHR40448:SF1">
    <property type="entry name" value="TWO-COMPONENT SENSOR HISTIDINE KINASE"/>
    <property type="match status" value="1"/>
</dbReference>
<dbReference type="SUPFAM" id="SSF55874">
    <property type="entry name" value="ATPase domain of HSP90 chaperone/DNA topoisomerase II/histidine kinase"/>
    <property type="match status" value="1"/>
</dbReference>
<keyword evidence="3" id="KW-0418">Kinase</keyword>
<evidence type="ECO:0000313" key="4">
    <source>
        <dbReference type="Proteomes" id="UP000246635"/>
    </source>
</evidence>
<dbReference type="InterPro" id="IPR032834">
    <property type="entry name" value="NatK-like_C"/>
</dbReference>
<feature type="transmembrane region" description="Helical" evidence="1">
    <location>
        <begin position="76"/>
        <end position="100"/>
    </location>
</feature>
<keyword evidence="4" id="KW-1185">Reference proteome</keyword>
<comment type="caution">
    <text evidence="3">The sequence shown here is derived from an EMBL/GenBank/DDBJ whole genome shotgun (WGS) entry which is preliminary data.</text>
</comment>
<keyword evidence="1" id="KW-0472">Membrane</keyword>
<reference evidence="3 4" key="1">
    <citation type="submission" date="2018-05" db="EMBL/GenBank/DDBJ databases">
        <title>Genomic Encyclopedia of Type Strains, Phase III (KMG-III): the genomes of soil and plant-associated and newly described type strains.</title>
        <authorList>
            <person name="Whitman W."/>
        </authorList>
    </citation>
    <scope>NUCLEOTIDE SEQUENCE [LARGE SCALE GENOMIC DNA]</scope>
    <source>
        <strain evidence="3 4">CECT 5696</strain>
    </source>
</reference>
<dbReference type="OrthoDB" id="1656061at2"/>
<keyword evidence="1" id="KW-0812">Transmembrane</keyword>
<dbReference type="RefSeq" id="WP_110045580.1">
    <property type="nucleotide sequence ID" value="NZ_CP054612.1"/>
</dbReference>
<dbReference type="Gene3D" id="3.30.565.10">
    <property type="entry name" value="Histidine kinase-like ATPase, C-terminal domain"/>
    <property type="match status" value="1"/>
</dbReference>
<dbReference type="Proteomes" id="UP000246635">
    <property type="component" value="Unassembled WGS sequence"/>
</dbReference>
<keyword evidence="1" id="KW-1133">Transmembrane helix</keyword>
<dbReference type="InterPro" id="IPR036890">
    <property type="entry name" value="HATPase_C_sf"/>
</dbReference>
<dbReference type="EMBL" id="QGTQ01000017">
    <property type="protein sequence ID" value="PWV98578.1"/>
    <property type="molecule type" value="Genomic_DNA"/>
</dbReference>
<protein>
    <submittedName>
        <fullName evidence="3">Two-component system sensor histidine kinase AgrC</fullName>
    </submittedName>
</protein>
<feature type="domain" description="Sensor histidine kinase NatK-like C-terminal" evidence="2">
    <location>
        <begin position="327"/>
        <end position="428"/>
    </location>
</feature>
<organism evidence="3 4">
    <name type="scientific">Paenibacillus cellulosilyticus</name>
    <dbReference type="NCBI Taxonomy" id="375489"/>
    <lineage>
        <taxon>Bacteria</taxon>
        <taxon>Bacillati</taxon>
        <taxon>Bacillota</taxon>
        <taxon>Bacilli</taxon>
        <taxon>Bacillales</taxon>
        <taxon>Paenibacillaceae</taxon>
        <taxon>Paenibacillus</taxon>
    </lineage>
</organism>
<evidence type="ECO:0000259" key="2">
    <source>
        <dbReference type="Pfam" id="PF14501"/>
    </source>
</evidence>
<feature type="transmembrane region" description="Helical" evidence="1">
    <location>
        <begin position="6"/>
        <end position="22"/>
    </location>
</feature>
<dbReference type="GO" id="GO:0042802">
    <property type="term" value="F:identical protein binding"/>
    <property type="evidence" value="ECO:0007669"/>
    <property type="project" value="TreeGrafter"/>
</dbReference>
<dbReference type="Pfam" id="PF14501">
    <property type="entry name" value="HATPase_c_5"/>
    <property type="match status" value="1"/>
</dbReference>
<accession>A0A2V2YQM2</accession>
<feature type="transmembrane region" description="Helical" evidence="1">
    <location>
        <begin position="186"/>
        <end position="206"/>
    </location>
</feature>
<name>A0A2V2YQM2_9BACL</name>